<evidence type="ECO:0000256" key="7">
    <source>
        <dbReference type="ARBA" id="ARBA00022777"/>
    </source>
</evidence>
<sequence length="148" mass="16183">MMLAEYLPNENIVFSNASRWQDAIEAAAQPLLTKQLIKLEYIDAIKTAISNPGGTYMDLGYGITLAHARPENGALQTALSLASLSSTVFLNDNADHPMRLVFILAASDSTSHLSLMRNLSLFLGDQTARENLIQAKSISEISELLARF</sequence>
<comment type="subcellular location">
    <subcellularLocation>
        <location evidence="1">Cytoplasm</location>
    </subcellularLocation>
</comment>
<evidence type="ECO:0000256" key="3">
    <source>
        <dbReference type="ARBA" id="ARBA00022490"/>
    </source>
</evidence>
<name>A0A7K0J457_9ACTN</name>
<dbReference type="Gene3D" id="3.40.930.10">
    <property type="entry name" value="Mannitol-specific EII, Chain A"/>
    <property type="match status" value="1"/>
</dbReference>
<keyword evidence="7" id="KW-0418">Kinase</keyword>
<evidence type="ECO:0000256" key="1">
    <source>
        <dbReference type="ARBA" id="ARBA00004496"/>
    </source>
</evidence>
<comment type="function">
    <text evidence="8">The phosphoenolpyruvate-dependent sugar phosphotransferase system (sugar PTS), a major carbohydrate active transport system, catalyzes the phosphorylation of incoming sugar substrates concomitantly with their translocation across the cell membrane. The enzyme II UlaABC PTS system is involved in ascorbate transport.</text>
</comment>
<keyword evidence="6" id="KW-0598">Phosphotransferase system</keyword>
<evidence type="ECO:0000313" key="13">
    <source>
        <dbReference type="Proteomes" id="UP000466104"/>
    </source>
</evidence>
<keyword evidence="12" id="KW-0762">Sugar transport</keyword>
<dbReference type="PROSITE" id="PS51094">
    <property type="entry name" value="PTS_EIIA_TYPE_2"/>
    <property type="match status" value="1"/>
</dbReference>
<keyword evidence="2" id="KW-0813">Transport</keyword>
<accession>A0A7K0J457</accession>
<keyword evidence="13" id="KW-1185">Reference proteome</keyword>
<dbReference type="PANTHER" id="PTHR36203">
    <property type="entry name" value="ASCORBATE-SPECIFIC PTS SYSTEM EIIA COMPONENT"/>
    <property type="match status" value="1"/>
</dbReference>
<keyword evidence="4" id="KW-0597">Phosphoprotein</keyword>
<dbReference type="AlphaFoldDB" id="A0A7K0J457"/>
<protein>
    <recommendedName>
        <fullName evidence="9">Ascorbate-specific PTS system EIIA component</fullName>
    </recommendedName>
    <alternativeName>
        <fullName evidence="10">Ascorbate-specific phosphotransferase enzyme IIA component</fullName>
    </alternativeName>
</protein>
<dbReference type="SUPFAM" id="SSF55804">
    <property type="entry name" value="Phoshotransferase/anion transport protein"/>
    <property type="match status" value="1"/>
</dbReference>
<evidence type="ECO:0000256" key="2">
    <source>
        <dbReference type="ARBA" id="ARBA00022448"/>
    </source>
</evidence>
<dbReference type="GO" id="GO:0009401">
    <property type="term" value="P:phosphoenolpyruvate-dependent sugar phosphotransferase system"/>
    <property type="evidence" value="ECO:0007669"/>
    <property type="project" value="UniProtKB-KW"/>
</dbReference>
<dbReference type="InterPro" id="IPR016152">
    <property type="entry name" value="PTrfase/Anion_transptr"/>
</dbReference>
<evidence type="ECO:0000256" key="8">
    <source>
        <dbReference type="ARBA" id="ARBA00037387"/>
    </source>
</evidence>
<evidence type="ECO:0000256" key="9">
    <source>
        <dbReference type="ARBA" id="ARBA00041175"/>
    </source>
</evidence>
<reference evidence="12 13" key="1">
    <citation type="submission" date="2019-08" db="EMBL/GenBank/DDBJ databases">
        <title>In-depth cultivation of the pig gut microbiome towards novel bacterial diversity and tailored functional studies.</title>
        <authorList>
            <person name="Wylensek D."/>
            <person name="Hitch T.C.A."/>
            <person name="Clavel T."/>
        </authorList>
    </citation>
    <scope>NUCLEOTIDE SEQUENCE [LARGE SCALE GENOMIC DNA]</scope>
    <source>
        <strain evidence="12 13">WCA-380-WT-3A</strain>
    </source>
</reference>
<dbReference type="EMBL" id="VUMG01000001">
    <property type="protein sequence ID" value="MSS44721.1"/>
    <property type="molecule type" value="Genomic_DNA"/>
</dbReference>
<evidence type="ECO:0000313" key="12">
    <source>
        <dbReference type="EMBL" id="MSS44721.1"/>
    </source>
</evidence>
<dbReference type="RefSeq" id="WP_154561269.1">
    <property type="nucleotide sequence ID" value="NZ_VUMG01000001.1"/>
</dbReference>
<dbReference type="Pfam" id="PF00359">
    <property type="entry name" value="PTS_EIIA_2"/>
    <property type="match status" value="1"/>
</dbReference>
<comment type="caution">
    <text evidence="12">The sequence shown here is derived from an EMBL/GenBank/DDBJ whole genome shotgun (WGS) entry which is preliminary data.</text>
</comment>
<dbReference type="InterPro" id="IPR051351">
    <property type="entry name" value="Ascorbate-PTS_EIIA_comp"/>
</dbReference>
<evidence type="ECO:0000256" key="4">
    <source>
        <dbReference type="ARBA" id="ARBA00022553"/>
    </source>
</evidence>
<organism evidence="12 13">
    <name type="scientific">Cutibacterium porci</name>
    <dbReference type="NCBI Taxonomy" id="2605781"/>
    <lineage>
        <taxon>Bacteria</taxon>
        <taxon>Bacillati</taxon>
        <taxon>Actinomycetota</taxon>
        <taxon>Actinomycetes</taxon>
        <taxon>Propionibacteriales</taxon>
        <taxon>Propionibacteriaceae</taxon>
        <taxon>Cutibacterium</taxon>
    </lineage>
</organism>
<keyword evidence="5" id="KW-0808">Transferase</keyword>
<gene>
    <name evidence="12" type="ORF">FYJ43_01310</name>
</gene>
<dbReference type="InterPro" id="IPR002178">
    <property type="entry name" value="PTS_EIIA_type-2_dom"/>
</dbReference>
<dbReference type="GO" id="GO:0005737">
    <property type="term" value="C:cytoplasm"/>
    <property type="evidence" value="ECO:0007669"/>
    <property type="project" value="UniProtKB-SubCell"/>
</dbReference>
<evidence type="ECO:0000259" key="11">
    <source>
        <dbReference type="PROSITE" id="PS51094"/>
    </source>
</evidence>
<dbReference type="PANTHER" id="PTHR36203:SF1">
    <property type="entry name" value="ASCORBATE-SPECIFIC PTS SYSTEM EIIA COMPONENT"/>
    <property type="match status" value="1"/>
</dbReference>
<evidence type="ECO:0000256" key="10">
    <source>
        <dbReference type="ARBA" id="ARBA00042072"/>
    </source>
</evidence>
<dbReference type="GO" id="GO:0016301">
    <property type="term" value="F:kinase activity"/>
    <property type="evidence" value="ECO:0007669"/>
    <property type="project" value="UniProtKB-KW"/>
</dbReference>
<keyword evidence="3" id="KW-0963">Cytoplasm</keyword>
<dbReference type="Proteomes" id="UP000466104">
    <property type="component" value="Unassembled WGS sequence"/>
</dbReference>
<proteinExistence type="predicted"/>
<feature type="domain" description="PTS EIIA type-2" evidence="11">
    <location>
        <begin position="4"/>
        <end position="148"/>
    </location>
</feature>
<evidence type="ECO:0000256" key="5">
    <source>
        <dbReference type="ARBA" id="ARBA00022679"/>
    </source>
</evidence>
<evidence type="ECO:0000256" key="6">
    <source>
        <dbReference type="ARBA" id="ARBA00022683"/>
    </source>
</evidence>